<sequence>MVSTTAPKFGVRFPTRKERTVKRVTKCETREIQKRLEPPKPVRVRPPPKPKAPKKPPPPPATLCKPPKPPRISATPTLCKPPKPPRISATRANEHQSSSTSQTQSTSPSSSSKPTKPTTSSLSGARTLQAPDLEKLARLNCSREFSLFHKFIKPELSRSYENQLGFLQTKLQHLKNEFVNKQAEHLNFEQIRDYYNEAVKENVRRHIKPDEYLTLADKFKQDAKQAIDKWLRKKDIKPQRQITEFLQRRQARIRDRIKETLEEAKKQQQQTKEGEAEAEVDTEVEVTESTIIVESPASPPITTTEIKPTTMTIIEDDEIMIID</sequence>
<dbReference type="Proteomes" id="UP000663824">
    <property type="component" value="Unassembled WGS sequence"/>
</dbReference>
<feature type="compositionally biased region" description="Basic and acidic residues" evidence="2">
    <location>
        <begin position="25"/>
        <end position="40"/>
    </location>
</feature>
<feature type="compositionally biased region" description="Low complexity" evidence="2">
    <location>
        <begin position="96"/>
        <end position="121"/>
    </location>
</feature>
<name>A0A816ME20_9BILA</name>
<dbReference type="EMBL" id="CAJNRE010002689">
    <property type="protein sequence ID" value="CAF1988372.1"/>
    <property type="molecule type" value="Genomic_DNA"/>
</dbReference>
<proteinExistence type="predicted"/>
<feature type="compositionally biased region" description="Basic residues" evidence="2">
    <location>
        <begin position="42"/>
        <end position="54"/>
    </location>
</feature>
<evidence type="ECO:0000313" key="3">
    <source>
        <dbReference type="EMBL" id="CAF1988372.1"/>
    </source>
</evidence>
<protein>
    <submittedName>
        <fullName evidence="3">Uncharacterized protein</fullName>
    </submittedName>
</protein>
<comment type="caution">
    <text evidence="3">The sequence shown here is derived from an EMBL/GenBank/DDBJ whole genome shotgun (WGS) entry which is preliminary data.</text>
</comment>
<feature type="compositionally biased region" description="Low complexity" evidence="2">
    <location>
        <begin position="287"/>
        <end position="306"/>
    </location>
</feature>
<feature type="region of interest" description="Disordered" evidence="2">
    <location>
        <begin position="1"/>
        <end position="127"/>
    </location>
</feature>
<feature type="compositionally biased region" description="Pro residues" evidence="2">
    <location>
        <begin position="55"/>
        <end position="70"/>
    </location>
</feature>
<dbReference type="AlphaFoldDB" id="A0A816ME20"/>
<evidence type="ECO:0000256" key="1">
    <source>
        <dbReference type="SAM" id="Coils"/>
    </source>
</evidence>
<reference evidence="3" key="1">
    <citation type="submission" date="2021-02" db="EMBL/GenBank/DDBJ databases">
        <authorList>
            <person name="Nowell W R."/>
        </authorList>
    </citation>
    <scope>NUCLEOTIDE SEQUENCE</scope>
</reference>
<evidence type="ECO:0000256" key="2">
    <source>
        <dbReference type="SAM" id="MobiDB-lite"/>
    </source>
</evidence>
<evidence type="ECO:0000313" key="4">
    <source>
        <dbReference type="Proteomes" id="UP000663824"/>
    </source>
</evidence>
<feature type="coiled-coil region" evidence="1">
    <location>
        <begin position="157"/>
        <end position="184"/>
    </location>
</feature>
<feature type="region of interest" description="Disordered" evidence="2">
    <location>
        <begin position="264"/>
        <end position="306"/>
    </location>
</feature>
<accession>A0A816ME20</accession>
<feature type="compositionally biased region" description="Acidic residues" evidence="2">
    <location>
        <begin position="276"/>
        <end position="286"/>
    </location>
</feature>
<organism evidence="3 4">
    <name type="scientific">Rotaria magnacalcarata</name>
    <dbReference type="NCBI Taxonomy" id="392030"/>
    <lineage>
        <taxon>Eukaryota</taxon>
        <taxon>Metazoa</taxon>
        <taxon>Spiralia</taxon>
        <taxon>Gnathifera</taxon>
        <taxon>Rotifera</taxon>
        <taxon>Eurotatoria</taxon>
        <taxon>Bdelloidea</taxon>
        <taxon>Philodinida</taxon>
        <taxon>Philodinidae</taxon>
        <taxon>Rotaria</taxon>
    </lineage>
</organism>
<keyword evidence="1" id="KW-0175">Coiled coil</keyword>
<gene>
    <name evidence="3" type="ORF">MBJ925_LOCUS7644</name>
</gene>